<reference evidence="2" key="1">
    <citation type="submission" date="2015-06" db="EMBL/GenBank/DDBJ databases">
        <title>Expansion of signal transduction pathways in fungi by whole-genome duplication.</title>
        <authorList>
            <consortium name="DOE Joint Genome Institute"/>
            <person name="Corrochano L.M."/>
            <person name="Kuo A."/>
            <person name="Marcet-Houben M."/>
            <person name="Polaino S."/>
            <person name="Salamov A."/>
            <person name="Villalobos J.M."/>
            <person name="Alvarez M.I."/>
            <person name="Avalos J."/>
            <person name="Benito E.P."/>
            <person name="Benoit I."/>
            <person name="Burger G."/>
            <person name="Camino L.P."/>
            <person name="Canovas D."/>
            <person name="Cerda-Olmedo E."/>
            <person name="Cheng J.-F."/>
            <person name="Dominguez A."/>
            <person name="Elias M."/>
            <person name="Eslava A.P."/>
            <person name="Glaser F."/>
            <person name="Grimwood J."/>
            <person name="Gutierrez G."/>
            <person name="Heitman J."/>
            <person name="Henrissat B."/>
            <person name="Iturriaga E.A."/>
            <person name="Lang B.F."/>
            <person name="Lavin J.L."/>
            <person name="Lee S."/>
            <person name="Li W."/>
            <person name="Lindquist E."/>
            <person name="Lopez-Garcia S."/>
            <person name="Luque E.M."/>
            <person name="Marcos A.T."/>
            <person name="Martin J."/>
            <person name="McCluskey K."/>
            <person name="Medina H.R."/>
            <person name="Miralles-Duran A."/>
            <person name="Miyazaki A."/>
            <person name="Munoz-Torres E."/>
            <person name="Oguiza J.A."/>
            <person name="Ohm R."/>
            <person name="Olmedo M."/>
            <person name="Orejas M."/>
            <person name="Ortiz-Castellanos L."/>
            <person name="Pisabarro A.G."/>
            <person name="Rodriguez-Romero J."/>
            <person name="Ruiz-Herrera J."/>
            <person name="Ruiz-Vazquez R."/>
            <person name="Sanz C."/>
            <person name="Schackwitz W."/>
            <person name="Schmutz J."/>
            <person name="Shahriari M."/>
            <person name="Shelest E."/>
            <person name="Silva-Franco F."/>
            <person name="Soanes D."/>
            <person name="Syed K."/>
            <person name="Tagua V.G."/>
            <person name="Talbot N.J."/>
            <person name="Thon M."/>
            <person name="De vries R.P."/>
            <person name="Wiebenga A."/>
            <person name="Yadav J.S."/>
            <person name="Braun E.L."/>
            <person name="Baker S."/>
            <person name="Garre V."/>
            <person name="Horwitz B."/>
            <person name="Torres-Martinez S."/>
            <person name="Idnurm A."/>
            <person name="Herrera-Estrella A."/>
            <person name="Gabaldon T."/>
            <person name="Grigoriev I.V."/>
        </authorList>
    </citation>
    <scope>NUCLEOTIDE SEQUENCE [LARGE SCALE GENOMIC DNA]</scope>
    <source>
        <strain evidence="2">NRRL 1555(-)</strain>
    </source>
</reference>
<dbReference type="VEuPathDB" id="FungiDB:PHYBLDRAFT_175257"/>
<dbReference type="InParanoid" id="A0A167JPJ5"/>
<dbReference type="GeneID" id="28998361"/>
<dbReference type="AlphaFoldDB" id="A0A167JPJ5"/>
<sequence>MRDKVQGETHIGVRTSERVNMSMNMNMNASMSMSGSMGQFIQSMCRHTTYCILYAQAMSECVLADFTAVVWNWPTLEAHFFFFLWEPESDLDRITNLVPNFPRTARGFYVFFLVITNSITFV</sequence>
<dbReference type="EMBL" id="KV441003">
    <property type="protein sequence ID" value="OAD66446.1"/>
    <property type="molecule type" value="Genomic_DNA"/>
</dbReference>
<keyword evidence="2" id="KW-1185">Reference proteome</keyword>
<accession>A0A167JPJ5</accession>
<evidence type="ECO:0000313" key="1">
    <source>
        <dbReference type="EMBL" id="OAD66446.1"/>
    </source>
</evidence>
<dbReference type="RefSeq" id="XP_018284486.1">
    <property type="nucleotide sequence ID" value="XM_018437455.1"/>
</dbReference>
<gene>
    <name evidence="1" type="ORF">PHYBLDRAFT_175257</name>
</gene>
<protein>
    <submittedName>
        <fullName evidence="1">Uncharacterized protein</fullName>
    </submittedName>
</protein>
<dbReference type="Proteomes" id="UP000077315">
    <property type="component" value="Unassembled WGS sequence"/>
</dbReference>
<organism evidence="1 2">
    <name type="scientific">Phycomyces blakesleeanus (strain ATCC 8743b / DSM 1359 / FGSC 10004 / NBRC 33097 / NRRL 1555)</name>
    <dbReference type="NCBI Taxonomy" id="763407"/>
    <lineage>
        <taxon>Eukaryota</taxon>
        <taxon>Fungi</taxon>
        <taxon>Fungi incertae sedis</taxon>
        <taxon>Mucoromycota</taxon>
        <taxon>Mucoromycotina</taxon>
        <taxon>Mucoromycetes</taxon>
        <taxon>Mucorales</taxon>
        <taxon>Phycomycetaceae</taxon>
        <taxon>Phycomyces</taxon>
    </lineage>
</organism>
<proteinExistence type="predicted"/>
<evidence type="ECO:0000313" key="2">
    <source>
        <dbReference type="Proteomes" id="UP000077315"/>
    </source>
</evidence>
<name>A0A167JPJ5_PHYB8</name>